<reference evidence="1 2" key="1">
    <citation type="submission" date="2019-05" db="EMBL/GenBank/DDBJ databases">
        <title>Another draft genome of Portunus trituberculatus and its Hox gene families provides insights of decapod evolution.</title>
        <authorList>
            <person name="Jeong J.-H."/>
            <person name="Song I."/>
            <person name="Kim S."/>
            <person name="Choi T."/>
            <person name="Kim D."/>
            <person name="Ryu S."/>
            <person name="Kim W."/>
        </authorList>
    </citation>
    <scope>NUCLEOTIDE SEQUENCE [LARGE SCALE GENOMIC DNA]</scope>
    <source>
        <tissue evidence="1">Muscle</tissue>
    </source>
</reference>
<evidence type="ECO:0000313" key="2">
    <source>
        <dbReference type="Proteomes" id="UP000324222"/>
    </source>
</evidence>
<dbReference type="AlphaFoldDB" id="A0A5B7I2T5"/>
<protein>
    <submittedName>
        <fullName evidence="1">Uncharacterized protein</fullName>
    </submittedName>
</protein>
<dbReference type="EMBL" id="VSRR010043632">
    <property type="protein sequence ID" value="MPC76563.1"/>
    <property type="molecule type" value="Genomic_DNA"/>
</dbReference>
<gene>
    <name evidence="1" type="ORF">E2C01_070979</name>
</gene>
<evidence type="ECO:0000313" key="1">
    <source>
        <dbReference type="EMBL" id="MPC76563.1"/>
    </source>
</evidence>
<proteinExistence type="predicted"/>
<keyword evidence="2" id="KW-1185">Reference proteome</keyword>
<name>A0A5B7I2T5_PORTR</name>
<comment type="caution">
    <text evidence="1">The sequence shown here is derived from an EMBL/GenBank/DDBJ whole genome shotgun (WGS) entry which is preliminary data.</text>
</comment>
<sequence>MAVLCPLSINQSIKLHLKTHWMTDWAFMFNLILHKEASPVAIENTQYNKTFRLPPSSPSFLLAPEICSLPSLASASLNLCININTQIFATCSSIPVSQRLLDQRFSAGIPG</sequence>
<accession>A0A5B7I2T5</accession>
<dbReference type="Proteomes" id="UP000324222">
    <property type="component" value="Unassembled WGS sequence"/>
</dbReference>
<organism evidence="1 2">
    <name type="scientific">Portunus trituberculatus</name>
    <name type="common">Swimming crab</name>
    <name type="synonym">Neptunus trituberculatus</name>
    <dbReference type="NCBI Taxonomy" id="210409"/>
    <lineage>
        <taxon>Eukaryota</taxon>
        <taxon>Metazoa</taxon>
        <taxon>Ecdysozoa</taxon>
        <taxon>Arthropoda</taxon>
        <taxon>Crustacea</taxon>
        <taxon>Multicrustacea</taxon>
        <taxon>Malacostraca</taxon>
        <taxon>Eumalacostraca</taxon>
        <taxon>Eucarida</taxon>
        <taxon>Decapoda</taxon>
        <taxon>Pleocyemata</taxon>
        <taxon>Brachyura</taxon>
        <taxon>Eubrachyura</taxon>
        <taxon>Portunoidea</taxon>
        <taxon>Portunidae</taxon>
        <taxon>Portuninae</taxon>
        <taxon>Portunus</taxon>
    </lineage>
</organism>